<dbReference type="NCBIfam" id="TIGR01297">
    <property type="entry name" value="CDF"/>
    <property type="match status" value="1"/>
</dbReference>
<proteinExistence type="inferred from homology"/>
<dbReference type="Pfam" id="PF01545">
    <property type="entry name" value="Cation_efflux"/>
    <property type="match status" value="1"/>
</dbReference>
<feature type="domain" description="Cation efflux protein cytoplasmic" evidence="12">
    <location>
        <begin position="265"/>
        <end position="337"/>
    </location>
</feature>
<evidence type="ECO:0000256" key="8">
    <source>
        <dbReference type="ARBA" id="ARBA00023136"/>
    </source>
</evidence>
<gene>
    <name evidence="13" type="ORF">ACELLULO517_05565</name>
</gene>
<feature type="region of interest" description="Disordered" evidence="9">
    <location>
        <begin position="1"/>
        <end position="58"/>
    </location>
</feature>
<keyword evidence="14" id="KW-1185">Reference proteome</keyword>
<dbReference type="AlphaFoldDB" id="A0A964E2X7"/>
<keyword evidence="5" id="KW-0862">Zinc</keyword>
<evidence type="ECO:0000313" key="13">
    <source>
        <dbReference type="EMBL" id="MCB8879692.1"/>
    </source>
</evidence>
<dbReference type="InterPro" id="IPR002524">
    <property type="entry name" value="Cation_efflux"/>
</dbReference>
<evidence type="ECO:0000256" key="1">
    <source>
        <dbReference type="ARBA" id="ARBA00004141"/>
    </source>
</evidence>
<keyword evidence="4 10" id="KW-0812">Transmembrane</keyword>
<feature type="transmembrane region" description="Helical" evidence="10">
    <location>
        <begin position="167"/>
        <end position="190"/>
    </location>
</feature>
<feature type="transmembrane region" description="Helical" evidence="10">
    <location>
        <begin position="131"/>
        <end position="155"/>
    </location>
</feature>
<reference evidence="13 14" key="1">
    <citation type="journal article" date="2021" name="Microorganisms">
        <title>Acidisoma silvae sp. nov. and Acidisomacellulosilytica sp. nov., Two Acidophilic Bacteria Isolated from Decaying Wood, Hydrolyzing Cellulose and Producing Poly-3-hydroxybutyrate.</title>
        <authorList>
            <person name="Mieszkin S."/>
            <person name="Pouder E."/>
            <person name="Uroz S."/>
            <person name="Simon-Colin C."/>
            <person name="Alain K."/>
        </authorList>
    </citation>
    <scope>NUCLEOTIDE SEQUENCE [LARGE SCALE GENOMIC DNA]</scope>
    <source>
        <strain evidence="13 14">HW T5.17</strain>
    </source>
</reference>
<evidence type="ECO:0000256" key="7">
    <source>
        <dbReference type="ARBA" id="ARBA00023065"/>
    </source>
</evidence>
<evidence type="ECO:0000256" key="2">
    <source>
        <dbReference type="ARBA" id="ARBA00008873"/>
    </source>
</evidence>
<feature type="transmembrane region" description="Helical" evidence="10">
    <location>
        <begin position="211"/>
        <end position="229"/>
    </location>
</feature>
<dbReference type="GO" id="GO:0005385">
    <property type="term" value="F:zinc ion transmembrane transporter activity"/>
    <property type="evidence" value="ECO:0007669"/>
    <property type="project" value="TreeGrafter"/>
</dbReference>
<dbReference type="PANTHER" id="PTHR11562">
    <property type="entry name" value="CATION EFFLUX PROTEIN/ ZINC TRANSPORTER"/>
    <property type="match status" value="1"/>
</dbReference>
<dbReference type="SUPFAM" id="SSF161111">
    <property type="entry name" value="Cation efflux protein transmembrane domain-like"/>
    <property type="match status" value="1"/>
</dbReference>
<feature type="compositionally biased region" description="Basic and acidic residues" evidence="9">
    <location>
        <begin position="8"/>
        <end position="43"/>
    </location>
</feature>
<evidence type="ECO:0000256" key="4">
    <source>
        <dbReference type="ARBA" id="ARBA00022692"/>
    </source>
</evidence>
<evidence type="ECO:0000259" key="11">
    <source>
        <dbReference type="Pfam" id="PF01545"/>
    </source>
</evidence>
<comment type="similarity">
    <text evidence="2">Belongs to the cation diffusion facilitator (CDF) transporter (TC 2.A.4) family. SLC30A subfamily.</text>
</comment>
<evidence type="ECO:0000256" key="6">
    <source>
        <dbReference type="ARBA" id="ARBA00022989"/>
    </source>
</evidence>
<evidence type="ECO:0000256" key="10">
    <source>
        <dbReference type="SAM" id="Phobius"/>
    </source>
</evidence>
<dbReference type="SUPFAM" id="SSF160240">
    <property type="entry name" value="Cation efflux protein cytoplasmic domain-like"/>
    <property type="match status" value="1"/>
</dbReference>
<sequence length="352" mass="36726">MSGAHAHSGHDHDHDHEPGADHGHDHEHDHDHDDGQDHADHSHAGHSHAGHSHGSGGHVHAPANFGRAFLIGIILNVGFVFAEVFYGLIGHSVALIADGAHNLTDVLGLAAAWLATVLARRAPSARYTYGLGRSTILAALSNGVLLLVATGAILLEAVERLIDPAPVAGGTVMIVALIGIAINGFTAWLFMSGAKDDLNIKGAFQHMLADALVSVGVVVAALVISFTGWNRLDPAISIVISVVIVAGTWGLLRQSVGMSLDAVPEGMDAAAVRGYLEALPGVTEVHDLHIWAMSTTETALTGHLVIPGAHPGDGFLRSTCEQLQKRFRIGHATLQIEIDAAGACRLAPADVV</sequence>
<comment type="caution">
    <text evidence="13">The sequence shown here is derived from an EMBL/GenBank/DDBJ whole genome shotgun (WGS) entry which is preliminary data.</text>
</comment>
<dbReference type="InterPro" id="IPR036837">
    <property type="entry name" value="Cation_efflux_CTD_sf"/>
</dbReference>
<dbReference type="Gene3D" id="1.20.1510.10">
    <property type="entry name" value="Cation efflux protein transmembrane domain"/>
    <property type="match status" value="1"/>
</dbReference>
<organism evidence="13 14">
    <name type="scientific">Acidisoma cellulosilyticum</name>
    <dbReference type="NCBI Taxonomy" id="2802395"/>
    <lineage>
        <taxon>Bacteria</taxon>
        <taxon>Pseudomonadati</taxon>
        <taxon>Pseudomonadota</taxon>
        <taxon>Alphaproteobacteria</taxon>
        <taxon>Acetobacterales</taxon>
        <taxon>Acidocellaceae</taxon>
        <taxon>Acidisoma</taxon>
    </lineage>
</organism>
<keyword evidence="7" id="KW-0406">Ion transport</keyword>
<dbReference type="InterPro" id="IPR027470">
    <property type="entry name" value="Cation_efflux_CTD"/>
</dbReference>
<evidence type="ECO:0000256" key="9">
    <source>
        <dbReference type="SAM" id="MobiDB-lite"/>
    </source>
</evidence>
<feature type="transmembrane region" description="Helical" evidence="10">
    <location>
        <begin position="235"/>
        <end position="252"/>
    </location>
</feature>
<comment type="subcellular location">
    <subcellularLocation>
        <location evidence="1">Membrane</location>
        <topology evidence="1">Multi-pass membrane protein</topology>
    </subcellularLocation>
</comment>
<dbReference type="Proteomes" id="UP000721844">
    <property type="component" value="Unassembled WGS sequence"/>
</dbReference>
<keyword evidence="6 10" id="KW-1133">Transmembrane helix</keyword>
<dbReference type="InterPro" id="IPR058533">
    <property type="entry name" value="Cation_efflux_TM"/>
</dbReference>
<feature type="transmembrane region" description="Helical" evidence="10">
    <location>
        <begin position="68"/>
        <end position="89"/>
    </location>
</feature>
<keyword evidence="8 10" id="KW-0472">Membrane</keyword>
<dbReference type="GO" id="GO:0005886">
    <property type="term" value="C:plasma membrane"/>
    <property type="evidence" value="ECO:0007669"/>
    <property type="project" value="TreeGrafter"/>
</dbReference>
<accession>A0A964E2X7</accession>
<evidence type="ECO:0000259" key="12">
    <source>
        <dbReference type="Pfam" id="PF16916"/>
    </source>
</evidence>
<dbReference type="InterPro" id="IPR050681">
    <property type="entry name" value="CDF/SLC30A"/>
</dbReference>
<dbReference type="EMBL" id="JAESVA010000002">
    <property type="protein sequence ID" value="MCB8879692.1"/>
    <property type="molecule type" value="Genomic_DNA"/>
</dbReference>
<dbReference type="Pfam" id="PF16916">
    <property type="entry name" value="ZT_dimer"/>
    <property type="match status" value="1"/>
</dbReference>
<protein>
    <submittedName>
        <fullName evidence="13">Cation transporter</fullName>
    </submittedName>
</protein>
<dbReference type="RefSeq" id="WP_227306317.1">
    <property type="nucleotide sequence ID" value="NZ_JAESVA010000002.1"/>
</dbReference>
<dbReference type="InterPro" id="IPR027469">
    <property type="entry name" value="Cation_efflux_TMD_sf"/>
</dbReference>
<keyword evidence="3" id="KW-0813">Transport</keyword>
<evidence type="ECO:0000313" key="14">
    <source>
        <dbReference type="Proteomes" id="UP000721844"/>
    </source>
</evidence>
<feature type="domain" description="Cation efflux protein transmembrane" evidence="11">
    <location>
        <begin position="70"/>
        <end position="256"/>
    </location>
</feature>
<evidence type="ECO:0000256" key="5">
    <source>
        <dbReference type="ARBA" id="ARBA00022906"/>
    </source>
</evidence>
<dbReference type="PANTHER" id="PTHR11562:SF17">
    <property type="entry name" value="RE54080P-RELATED"/>
    <property type="match status" value="1"/>
</dbReference>
<keyword evidence="5" id="KW-0864">Zinc transport</keyword>
<evidence type="ECO:0000256" key="3">
    <source>
        <dbReference type="ARBA" id="ARBA00022448"/>
    </source>
</evidence>
<name>A0A964E2X7_9PROT</name>